<evidence type="ECO:0000313" key="3">
    <source>
        <dbReference type="Proteomes" id="UP001178461"/>
    </source>
</evidence>
<accession>A0AA35L7A7</accession>
<sequence length="160" mass="18132">MATLLMLLLALLPEMTCKTHIVKCHVHDPHPPLHKYHRSGDLILGGLASHSFIISNALAFTKEPPQALPEELAIQHPQPFFHQYYQQEDLILGGIVTQNIVKESHIQFFKRDPIETEFLPLRYYQPGDIIFGSIGSQSIILSSPKAFDEQPPQKLSEEPM</sequence>
<organism evidence="2 3">
    <name type="scientific">Podarcis lilfordi</name>
    <name type="common">Lilford's wall lizard</name>
    <dbReference type="NCBI Taxonomy" id="74358"/>
    <lineage>
        <taxon>Eukaryota</taxon>
        <taxon>Metazoa</taxon>
        <taxon>Chordata</taxon>
        <taxon>Craniata</taxon>
        <taxon>Vertebrata</taxon>
        <taxon>Euteleostomi</taxon>
        <taxon>Lepidosauria</taxon>
        <taxon>Squamata</taxon>
        <taxon>Bifurcata</taxon>
        <taxon>Unidentata</taxon>
        <taxon>Episquamata</taxon>
        <taxon>Laterata</taxon>
        <taxon>Lacertibaenia</taxon>
        <taxon>Lacertidae</taxon>
        <taxon>Podarcis</taxon>
    </lineage>
</organism>
<feature type="chain" id="PRO_5041360221" description="Peptidase A1 domain-containing protein" evidence="1">
    <location>
        <begin position="18"/>
        <end position="160"/>
    </location>
</feature>
<dbReference type="AlphaFoldDB" id="A0AA35L7A7"/>
<dbReference type="EMBL" id="OX395138">
    <property type="protein sequence ID" value="CAI5790557.1"/>
    <property type="molecule type" value="Genomic_DNA"/>
</dbReference>
<dbReference type="Proteomes" id="UP001178461">
    <property type="component" value="Chromosome 13"/>
</dbReference>
<reference evidence="2" key="1">
    <citation type="submission" date="2022-12" db="EMBL/GenBank/DDBJ databases">
        <authorList>
            <person name="Alioto T."/>
            <person name="Alioto T."/>
            <person name="Gomez Garrido J."/>
        </authorList>
    </citation>
    <scope>NUCLEOTIDE SEQUENCE</scope>
</reference>
<protein>
    <recommendedName>
        <fullName evidence="4">Peptidase A1 domain-containing protein</fullName>
    </recommendedName>
</protein>
<feature type="signal peptide" evidence="1">
    <location>
        <begin position="1"/>
        <end position="17"/>
    </location>
</feature>
<evidence type="ECO:0008006" key="4">
    <source>
        <dbReference type="Google" id="ProtNLM"/>
    </source>
</evidence>
<proteinExistence type="predicted"/>
<evidence type="ECO:0000313" key="2">
    <source>
        <dbReference type="EMBL" id="CAI5790557.1"/>
    </source>
</evidence>
<keyword evidence="3" id="KW-1185">Reference proteome</keyword>
<name>A0AA35L7A7_9SAUR</name>
<keyword evidence="1" id="KW-0732">Signal</keyword>
<evidence type="ECO:0000256" key="1">
    <source>
        <dbReference type="SAM" id="SignalP"/>
    </source>
</evidence>
<gene>
    <name evidence="2" type="ORF">PODLI_1B039398</name>
</gene>